<dbReference type="InterPro" id="IPR006615">
    <property type="entry name" value="Pept_C19_DUSP"/>
</dbReference>
<dbReference type="Gene3D" id="3.30.40.10">
    <property type="entry name" value="Zinc/RING finger domain, C3HC4 (zinc finger)"/>
    <property type="match status" value="1"/>
</dbReference>
<keyword evidence="12 17" id="KW-0378">Hydrolase</keyword>
<dbReference type="GO" id="GO:0016579">
    <property type="term" value="P:protein deubiquitination"/>
    <property type="evidence" value="ECO:0007669"/>
    <property type="project" value="InterPro"/>
</dbReference>
<feature type="compositionally biased region" description="Polar residues" evidence="18">
    <location>
        <begin position="303"/>
        <end position="329"/>
    </location>
</feature>
<evidence type="ECO:0000256" key="16">
    <source>
        <dbReference type="PROSITE-ProRule" id="PRU00502"/>
    </source>
</evidence>
<evidence type="ECO:0000256" key="10">
    <source>
        <dbReference type="ARBA" id="ARBA00022771"/>
    </source>
</evidence>
<dbReference type="InterPro" id="IPR018200">
    <property type="entry name" value="USP_CS"/>
</dbReference>
<dbReference type="Ensembl" id="ENSOTST00005180344.1">
    <property type="protein sequence ID" value="ENSOTSP00005146438.1"/>
    <property type="gene ID" value="ENSOTSG00005037527.2"/>
</dbReference>
<dbReference type="CDD" id="cd02257">
    <property type="entry name" value="Peptidase_C19"/>
    <property type="match status" value="1"/>
</dbReference>
<dbReference type="InterPro" id="IPR001394">
    <property type="entry name" value="Peptidase_C19_UCH"/>
</dbReference>
<dbReference type="SUPFAM" id="SSF54001">
    <property type="entry name" value="Cysteine proteinases"/>
    <property type="match status" value="1"/>
</dbReference>
<dbReference type="AlphaFoldDB" id="A0AAZ3RZ28"/>
<dbReference type="Gene3D" id="3.30.2230.10">
    <property type="entry name" value="DUSP-like"/>
    <property type="match status" value="2"/>
</dbReference>
<dbReference type="Gene3D" id="3.90.70.10">
    <property type="entry name" value="Cysteine proteinases"/>
    <property type="match status" value="1"/>
</dbReference>
<evidence type="ECO:0000256" key="2">
    <source>
        <dbReference type="ARBA" id="ARBA00004300"/>
    </source>
</evidence>
<evidence type="ECO:0000313" key="22">
    <source>
        <dbReference type="Ensembl" id="ENSOTSP00005146438.1"/>
    </source>
</evidence>
<evidence type="ECO:0000256" key="7">
    <source>
        <dbReference type="ARBA" id="ARBA00022670"/>
    </source>
</evidence>
<feature type="compositionally biased region" description="Low complexity" evidence="18">
    <location>
        <begin position="264"/>
        <end position="273"/>
    </location>
</feature>
<dbReference type="Pfam" id="PF06337">
    <property type="entry name" value="DUSP"/>
    <property type="match status" value="2"/>
</dbReference>
<comment type="catalytic activity">
    <reaction evidence="1 17">
        <text>Thiol-dependent hydrolysis of ester, thioester, amide, peptide and isopeptide bonds formed by the C-terminal Gly of ubiquitin (a 76-residue protein attached to proteins as an intracellular targeting signal).</text>
        <dbReference type="EC" id="3.4.19.12"/>
    </reaction>
</comment>
<dbReference type="GO" id="GO:0005813">
    <property type="term" value="C:centrosome"/>
    <property type="evidence" value="ECO:0007669"/>
    <property type="project" value="UniProtKB-SubCell"/>
</dbReference>
<evidence type="ECO:0000256" key="5">
    <source>
        <dbReference type="ARBA" id="ARBA00022490"/>
    </source>
</evidence>
<feature type="region of interest" description="Disordered" evidence="18">
    <location>
        <begin position="228"/>
        <end position="329"/>
    </location>
</feature>
<evidence type="ECO:0000256" key="3">
    <source>
        <dbReference type="ARBA" id="ARBA00004556"/>
    </source>
</evidence>
<reference evidence="22" key="3">
    <citation type="submission" date="2025-09" db="UniProtKB">
        <authorList>
            <consortium name="Ensembl"/>
        </authorList>
    </citation>
    <scope>IDENTIFICATION</scope>
</reference>
<dbReference type="InterPro" id="IPR013083">
    <property type="entry name" value="Znf_RING/FYVE/PHD"/>
</dbReference>
<dbReference type="SUPFAM" id="SSF143791">
    <property type="entry name" value="DUSP-like"/>
    <property type="match status" value="2"/>
</dbReference>
<keyword evidence="14" id="KW-0862">Zinc</keyword>
<dbReference type="SMART" id="SM00695">
    <property type="entry name" value="DUSP"/>
    <property type="match status" value="2"/>
</dbReference>
<keyword evidence="9" id="KW-0677">Repeat</keyword>
<feature type="compositionally biased region" description="Polar residues" evidence="18">
    <location>
        <begin position="283"/>
        <end position="294"/>
    </location>
</feature>
<dbReference type="GeneTree" id="ENSGT00940000157311"/>
<dbReference type="SMART" id="SM00290">
    <property type="entry name" value="ZnF_UBP"/>
    <property type="match status" value="1"/>
</dbReference>
<evidence type="ECO:0000313" key="23">
    <source>
        <dbReference type="Proteomes" id="UP000694402"/>
    </source>
</evidence>
<feature type="domain" description="DUSP" evidence="21">
    <location>
        <begin position="679"/>
        <end position="781"/>
    </location>
</feature>
<dbReference type="GO" id="GO:0048471">
    <property type="term" value="C:perinuclear region of cytoplasm"/>
    <property type="evidence" value="ECO:0007669"/>
    <property type="project" value="UniProtKB-SubCell"/>
</dbReference>
<evidence type="ECO:0000256" key="11">
    <source>
        <dbReference type="ARBA" id="ARBA00022786"/>
    </source>
</evidence>
<dbReference type="PROSITE" id="PS50271">
    <property type="entry name" value="ZF_UBP"/>
    <property type="match status" value="1"/>
</dbReference>
<dbReference type="Pfam" id="PF02148">
    <property type="entry name" value="zf-UBP"/>
    <property type="match status" value="1"/>
</dbReference>
<dbReference type="PANTHER" id="PTHR21646:SF32">
    <property type="entry name" value="UBIQUITIN CARBOXYL-TERMINAL HYDROLASE 33"/>
    <property type="match status" value="1"/>
</dbReference>
<organism evidence="22 23">
    <name type="scientific">Oncorhynchus tshawytscha</name>
    <name type="common">Chinook salmon</name>
    <name type="synonym">Salmo tshawytscha</name>
    <dbReference type="NCBI Taxonomy" id="74940"/>
    <lineage>
        <taxon>Eukaryota</taxon>
        <taxon>Metazoa</taxon>
        <taxon>Chordata</taxon>
        <taxon>Craniata</taxon>
        <taxon>Vertebrata</taxon>
        <taxon>Euteleostomi</taxon>
        <taxon>Actinopterygii</taxon>
        <taxon>Neopterygii</taxon>
        <taxon>Teleostei</taxon>
        <taxon>Protacanthopterygii</taxon>
        <taxon>Salmoniformes</taxon>
        <taxon>Salmonidae</taxon>
        <taxon>Salmoninae</taxon>
        <taxon>Oncorhynchus</taxon>
    </lineage>
</organism>
<evidence type="ECO:0000256" key="15">
    <source>
        <dbReference type="ARBA" id="ARBA00023212"/>
    </source>
</evidence>
<feature type="compositionally biased region" description="Basic and acidic residues" evidence="18">
    <location>
        <begin position="228"/>
        <end position="240"/>
    </location>
</feature>
<evidence type="ECO:0000256" key="4">
    <source>
        <dbReference type="ARBA" id="ARBA00008269"/>
    </source>
</evidence>
<dbReference type="InterPro" id="IPR028889">
    <property type="entry name" value="USP"/>
</dbReference>
<evidence type="ECO:0000259" key="20">
    <source>
        <dbReference type="PROSITE" id="PS50271"/>
    </source>
</evidence>
<dbReference type="GO" id="GO:0008270">
    <property type="term" value="F:zinc ion binding"/>
    <property type="evidence" value="ECO:0007669"/>
    <property type="project" value="UniProtKB-KW"/>
</dbReference>
<reference evidence="22" key="2">
    <citation type="submission" date="2025-08" db="UniProtKB">
        <authorList>
            <consortium name="Ensembl"/>
        </authorList>
    </citation>
    <scope>IDENTIFICATION</scope>
</reference>
<evidence type="ECO:0000256" key="18">
    <source>
        <dbReference type="SAM" id="MobiDB-lite"/>
    </source>
</evidence>
<sequence length="796" mass="88774">MIKFGFVCLCFKGQCQDCKVGGPNLWACLENGCVYVGCGESHTDHSTIHSQTGHNLTVNLTTLRVWCYACGKEVFLERKLGPHCPGSRGSGRSTSLRLPPTGGCEDLGMETEEEEEELRPRGLTGLKNIGNTCFMNAALQALSNCPPLTQFFVECGGLVRTDKKPALSKSYQKLVSDLWHKNRPSYVVPTSLFQGIKAVNPMFRGYSQQDSQEFLRCLMDQLHEELKEPLSEPPDNDLHSHAIVMDDGGPDGNSPSQSDNDFQSCESCGGSSSERMDSEELQVVSSSTRTQSPVHTEGHCLTKMSSSPPKTNSVWPGMSSSPPKTNSSQKKYRSVISDVFDGTIVSSVQCLTCDRVSVTLENFQDLSLPIPGKEDLAKLHSSSHQTSLVKAGSCGEAYAAQGWVAFVMEYIKSKTLVIMSLCSSWWWGPVVTLQDCLAAFFTRDELKGDNMYSCEKCKKVNNHLFSFPFQILCIHLKRFRHELMFSTKIGTHVSFPLEGLELQPFLAKDSSAHTTSYDLLSIICHHGTASSGHYIAYCRNDLNNLWYEFDDQSVTEVSESCVQNAEAYVLFYKKSNEEALKERRKVTGLLGVTEPSLLQFYVSRQWLNKFKTFAEPGPISNDDFLCSHGGVPPAKAAYIDDLVVMLPQNAWDHLYSRYGGGPAVNHLYVCHTCQTEIEKLEKRRRTELDMFVWLNKAFQEEESPLIIYCISMQWFREWEGFVKGKNNDPPGPIDNSKIAINKNGHLTLRQGADSGQISEETWNFLHSVHGGGPLVTVRPNVSHPELEASSQSKEKI</sequence>
<keyword evidence="23" id="KW-1185">Reference proteome</keyword>
<dbReference type="PANTHER" id="PTHR21646">
    <property type="entry name" value="UBIQUITIN CARBOXYL-TERMINAL HYDROLASE"/>
    <property type="match status" value="1"/>
</dbReference>
<feature type="domain" description="USP" evidence="19">
    <location>
        <begin position="124"/>
        <end position="575"/>
    </location>
</feature>
<dbReference type="GO" id="GO:0006508">
    <property type="term" value="P:proteolysis"/>
    <property type="evidence" value="ECO:0007669"/>
    <property type="project" value="UniProtKB-KW"/>
</dbReference>
<dbReference type="InterPro" id="IPR001607">
    <property type="entry name" value="Znf_UBP"/>
</dbReference>
<evidence type="ECO:0000256" key="9">
    <source>
        <dbReference type="ARBA" id="ARBA00022737"/>
    </source>
</evidence>
<dbReference type="EC" id="3.4.19.12" evidence="17"/>
<feature type="domain" description="DUSP" evidence="21">
    <location>
        <begin position="577"/>
        <end position="670"/>
    </location>
</feature>
<dbReference type="InterPro" id="IPR038765">
    <property type="entry name" value="Papain-like_cys_pep_sf"/>
</dbReference>
<evidence type="ECO:0000256" key="14">
    <source>
        <dbReference type="ARBA" id="ARBA00022833"/>
    </source>
</evidence>
<keyword evidence="10 16" id="KW-0863">Zinc-finger</keyword>
<feature type="domain" description="UBP-type" evidence="20">
    <location>
        <begin position="1"/>
        <end position="91"/>
    </location>
</feature>
<dbReference type="PROSITE" id="PS00973">
    <property type="entry name" value="USP_2"/>
    <property type="match status" value="1"/>
</dbReference>
<keyword evidence="8" id="KW-0479">Metal-binding</keyword>
<evidence type="ECO:0000259" key="19">
    <source>
        <dbReference type="PROSITE" id="PS50235"/>
    </source>
</evidence>
<accession>A0AAZ3RZ28</accession>
<dbReference type="SUPFAM" id="SSF57850">
    <property type="entry name" value="RING/U-box"/>
    <property type="match status" value="1"/>
</dbReference>
<keyword evidence="11 17" id="KW-0833">Ubl conjugation pathway</keyword>
<evidence type="ECO:0000256" key="12">
    <source>
        <dbReference type="ARBA" id="ARBA00022801"/>
    </source>
</evidence>
<reference evidence="23" key="1">
    <citation type="journal article" date="2018" name="PLoS ONE">
        <title>Chinook salmon (Oncorhynchus tshawytscha) genome and transcriptome.</title>
        <authorList>
            <person name="Christensen K.A."/>
            <person name="Leong J.S."/>
            <person name="Sakhrani D."/>
            <person name="Biagi C.A."/>
            <person name="Minkley D.R."/>
            <person name="Withler R.E."/>
            <person name="Rondeau E.B."/>
            <person name="Koop B.F."/>
            <person name="Devlin R.H."/>
        </authorList>
    </citation>
    <scope>NUCLEOTIDE SEQUENCE [LARGE SCALE GENOMIC DNA]</scope>
</reference>
<keyword evidence="13 17" id="KW-0788">Thiol protease</keyword>
<dbReference type="FunFam" id="3.30.2230.10:FF:000001">
    <property type="entry name" value="Ubiquitinyl hydrolase 1"/>
    <property type="match status" value="1"/>
</dbReference>
<evidence type="ECO:0000256" key="8">
    <source>
        <dbReference type="ARBA" id="ARBA00022723"/>
    </source>
</evidence>
<dbReference type="PROSITE" id="PS51283">
    <property type="entry name" value="DUSP"/>
    <property type="match status" value="2"/>
</dbReference>
<keyword evidence="7 17" id="KW-0645">Protease</keyword>
<dbReference type="PROSITE" id="PS00972">
    <property type="entry name" value="USP_1"/>
    <property type="match status" value="1"/>
</dbReference>
<feature type="compositionally biased region" description="Polar residues" evidence="18">
    <location>
        <begin position="253"/>
        <end position="263"/>
    </location>
</feature>
<dbReference type="GO" id="GO:0006897">
    <property type="term" value="P:endocytosis"/>
    <property type="evidence" value="ECO:0007669"/>
    <property type="project" value="UniProtKB-KW"/>
</dbReference>
<keyword evidence="15" id="KW-0206">Cytoskeleton</keyword>
<gene>
    <name evidence="22" type="primary">USP33</name>
</gene>
<keyword evidence="5" id="KW-0963">Cytoplasm</keyword>
<dbReference type="Pfam" id="PF00443">
    <property type="entry name" value="UCH"/>
    <property type="match status" value="1"/>
</dbReference>
<evidence type="ECO:0000256" key="13">
    <source>
        <dbReference type="ARBA" id="ARBA00022807"/>
    </source>
</evidence>
<comment type="subcellular location">
    <subcellularLocation>
        <location evidence="2">Cytoplasm</location>
        <location evidence="2">Cytoskeleton</location>
        <location evidence="2">Microtubule organizing center</location>
        <location evidence="2">Centrosome</location>
    </subcellularLocation>
    <subcellularLocation>
        <location evidence="3">Cytoplasm</location>
        <location evidence="3">Perinuclear region</location>
    </subcellularLocation>
</comment>
<evidence type="ECO:0000256" key="1">
    <source>
        <dbReference type="ARBA" id="ARBA00000707"/>
    </source>
</evidence>
<name>A0AAZ3RZ28_ONCTS</name>
<dbReference type="GO" id="GO:0004843">
    <property type="term" value="F:cysteine-type deubiquitinase activity"/>
    <property type="evidence" value="ECO:0007669"/>
    <property type="project" value="UniProtKB-UniRule"/>
</dbReference>
<keyword evidence="6" id="KW-0254">Endocytosis</keyword>
<proteinExistence type="inferred from homology"/>
<evidence type="ECO:0000259" key="21">
    <source>
        <dbReference type="PROSITE" id="PS51283"/>
    </source>
</evidence>
<dbReference type="InterPro" id="IPR035927">
    <property type="entry name" value="DUSP-like_sf"/>
</dbReference>
<dbReference type="InterPro" id="IPR050185">
    <property type="entry name" value="Ub_carboxyl-term_hydrolase"/>
</dbReference>
<evidence type="ECO:0000256" key="6">
    <source>
        <dbReference type="ARBA" id="ARBA00022583"/>
    </source>
</evidence>
<dbReference type="PROSITE" id="PS50235">
    <property type="entry name" value="USP_3"/>
    <property type="match status" value="1"/>
</dbReference>
<protein>
    <recommendedName>
        <fullName evidence="17">Ubiquitin carboxyl-terminal hydrolase</fullName>
        <ecNumber evidence="17">3.4.19.12</ecNumber>
    </recommendedName>
</protein>
<comment type="similarity">
    <text evidence="4">Belongs to the peptidase C19 family. USP20/USP33 subfamily.</text>
</comment>
<evidence type="ECO:0000256" key="17">
    <source>
        <dbReference type="RuleBase" id="RU366025"/>
    </source>
</evidence>
<dbReference type="Proteomes" id="UP000694402">
    <property type="component" value="Unassembled WGS sequence"/>
</dbReference>